<evidence type="ECO:0000313" key="1">
    <source>
        <dbReference type="EMBL" id="OWP01214.1"/>
    </source>
</evidence>
<dbReference type="InParanoid" id="A0A218Z0I7"/>
<organism evidence="1 2">
    <name type="scientific">Diplocarpon coronariae</name>
    <dbReference type="NCBI Taxonomy" id="2795749"/>
    <lineage>
        <taxon>Eukaryota</taxon>
        <taxon>Fungi</taxon>
        <taxon>Dikarya</taxon>
        <taxon>Ascomycota</taxon>
        <taxon>Pezizomycotina</taxon>
        <taxon>Leotiomycetes</taxon>
        <taxon>Helotiales</taxon>
        <taxon>Drepanopezizaceae</taxon>
        <taxon>Diplocarpon</taxon>
    </lineage>
</organism>
<dbReference type="Proteomes" id="UP000242519">
    <property type="component" value="Unassembled WGS sequence"/>
</dbReference>
<protein>
    <submittedName>
        <fullName evidence="1">Acetyltransferase, GNAT family</fullName>
    </submittedName>
</protein>
<reference evidence="1 2" key="1">
    <citation type="submission" date="2017-04" db="EMBL/GenBank/DDBJ databases">
        <title>Draft genome sequence of Marssonina coronaria NL1: causal agent of apple blotch.</title>
        <authorList>
            <person name="Cheng Q."/>
        </authorList>
    </citation>
    <scope>NUCLEOTIDE SEQUENCE [LARGE SCALE GENOMIC DNA]</scope>
    <source>
        <strain evidence="1 2">NL1</strain>
    </source>
</reference>
<keyword evidence="2" id="KW-1185">Reference proteome</keyword>
<dbReference type="STRING" id="503106.A0A218Z0I7"/>
<dbReference type="Gene3D" id="3.40.630.30">
    <property type="match status" value="1"/>
</dbReference>
<dbReference type="OrthoDB" id="2832510at2759"/>
<dbReference type="EMBL" id="MZNU01000281">
    <property type="protein sequence ID" value="OWP01214.1"/>
    <property type="molecule type" value="Genomic_DNA"/>
</dbReference>
<dbReference type="InterPro" id="IPR016181">
    <property type="entry name" value="Acyl_CoA_acyltransferase"/>
</dbReference>
<comment type="caution">
    <text evidence="1">The sequence shown here is derived from an EMBL/GenBank/DDBJ whole genome shotgun (WGS) entry which is preliminary data.</text>
</comment>
<proteinExistence type="predicted"/>
<sequence length="191" mass="21630">MKFTIRPALPSDIPSIVALDISANKETSALITMQLLSPADLTTFFTTRYSNYLAFPARYQYLVAATPDDKIAGFLVGVAPKREDDATEPMPVLPDDERVKKLLAWFFGESARDKKLYFTENMWLLAKWFTEVDASEGTTFVRASAKGRGLYQRFDWVQQGIWSLDVSAWGRDEPIINYNMVRKAAKEQVSA</sequence>
<name>A0A218Z0I7_9HELO</name>
<evidence type="ECO:0000313" key="2">
    <source>
        <dbReference type="Proteomes" id="UP000242519"/>
    </source>
</evidence>
<gene>
    <name evidence="1" type="ORF">B2J93_5494</name>
</gene>
<dbReference type="AlphaFoldDB" id="A0A218Z0I7"/>
<accession>A0A218Z0I7</accession>
<dbReference type="SUPFAM" id="SSF55729">
    <property type="entry name" value="Acyl-CoA N-acyltransferases (Nat)"/>
    <property type="match status" value="1"/>
</dbReference>